<gene>
    <name evidence="1" type="ORF">PS712_06019</name>
</gene>
<proteinExistence type="predicted"/>
<reference evidence="1 2" key="1">
    <citation type="submission" date="2019-09" db="EMBL/GenBank/DDBJ databases">
        <authorList>
            <person name="Chandra G."/>
            <person name="Truman W A."/>
        </authorList>
    </citation>
    <scope>NUCLEOTIDE SEQUENCE [LARGE SCALE GENOMIC DNA]</scope>
    <source>
        <strain evidence="1">PS712</strain>
    </source>
</reference>
<sequence length="87" mass="9661">MAGALQFQVETEGQFSDLLRVHYRQDHVDALAQPANLTAGNEVQALAVEFEFQRVFDAANVADTDGQKRLVELVIGEVFLDAQLGWQ</sequence>
<accession>A0A5E7FW44</accession>
<dbReference type="Proteomes" id="UP000326018">
    <property type="component" value="Unassembled WGS sequence"/>
</dbReference>
<organism evidence="1 2">
    <name type="scientific">Pseudomonas fluorescens</name>
    <dbReference type="NCBI Taxonomy" id="294"/>
    <lineage>
        <taxon>Bacteria</taxon>
        <taxon>Pseudomonadati</taxon>
        <taxon>Pseudomonadota</taxon>
        <taxon>Gammaproteobacteria</taxon>
        <taxon>Pseudomonadales</taxon>
        <taxon>Pseudomonadaceae</taxon>
        <taxon>Pseudomonas</taxon>
    </lineage>
</organism>
<evidence type="ECO:0000313" key="1">
    <source>
        <dbReference type="EMBL" id="VVO42517.1"/>
    </source>
</evidence>
<protein>
    <submittedName>
        <fullName evidence="1">Uncharacterized protein</fullName>
    </submittedName>
</protein>
<evidence type="ECO:0000313" key="2">
    <source>
        <dbReference type="Proteomes" id="UP000326018"/>
    </source>
</evidence>
<name>A0A5E7FW44_PSEFL</name>
<dbReference type="AlphaFoldDB" id="A0A5E7FW44"/>
<dbReference type="EMBL" id="CABVIB010000076">
    <property type="protein sequence ID" value="VVO42517.1"/>
    <property type="molecule type" value="Genomic_DNA"/>
</dbReference>